<evidence type="ECO:0000313" key="4">
    <source>
        <dbReference type="Proteomes" id="UP001153069"/>
    </source>
</evidence>
<feature type="region of interest" description="Disordered" evidence="1">
    <location>
        <begin position="173"/>
        <end position="210"/>
    </location>
</feature>
<organism evidence="3 4">
    <name type="scientific">Seminavis robusta</name>
    <dbReference type="NCBI Taxonomy" id="568900"/>
    <lineage>
        <taxon>Eukaryota</taxon>
        <taxon>Sar</taxon>
        <taxon>Stramenopiles</taxon>
        <taxon>Ochrophyta</taxon>
        <taxon>Bacillariophyta</taxon>
        <taxon>Bacillariophyceae</taxon>
        <taxon>Bacillariophycidae</taxon>
        <taxon>Naviculales</taxon>
        <taxon>Naviculaceae</taxon>
        <taxon>Seminavis</taxon>
    </lineage>
</organism>
<protein>
    <submittedName>
        <fullName evidence="3">Uncharacterized protein</fullName>
    </submittedName>
</protein>
<feature type="compositionally biased region" description="Basic and acidic residues" evidence="1">
    <location>
        <begin position="11"/>
        <end position="23"/>
    </location>
</feature>
<comment type="caution">
    <text evidence="3">The sequence shown here is derived from an EMBL/GenBank/DDBJ whole genome shotgun (WGS) entry which is preliminary data.</text>
</comment>
<proteinExistence type="predicted"/>
<keyword evidence="4" id="KW-1185">Reference proteome</keyword>
<keyword evidence="2" id="KW-0812">Transmembrane</keyword>
<dbReference type="AlphaFoldDB" id="A0A9N8HHW0"/>
<feature type="compositionally biased region" description="Low complexity" evidence="1">
    <location>
        <begin position="182"/>
        <end position="208"/>
    </location>
</feature>
<feature type="compositionally biased region" description="Polar residues" evidence="1">
    <location>
        <begin position="369"/>
        <end position="380"/>
    </location>
</feature>
<feature type="compositionally biased region" description="Low complexity" evidence="1">
    <location>
        <begin position="353"/>
        <end position="364"/>
    </location>
</feature>
<keyword evidence="2" id="KW-0472">Membrane</keyword>
<feature type="region of interest" description="Disordered" evidence="1">
    <location>
        <begin position="411"/>
        <end position="449"/>
    </location>
</feature>
<sequence length="587" mass="61953">MSSTSQSDSIKSTKTEERQKSASDDEFIDELQDQHREHPSPTIPSQAPKQAELEGEASDQTLLAEAKRALAYPKGRPKETVAAKEGTQLDTANAAPVVHGTPATSLAIVEHGIKQKSVNFNGINQAKIVPVAATHKAATATDTPAPTANATPVVQGTPATSLAIVEDAIKNRNTNFNGHNQAKNAPVAATPKAATATNASPPTVNATPVVHGTPATAAAIADDAIKKRKAISNGRSAAKNVAPAANSAAVAATDAPTADATPIVQGTPATVAAIAEDTNKNRNPCSQRANPEYVKKSTAGEDSVILQGAKQLVSYPRDHGSKRQEQLQHSENSSECSETTINSNQAPTEEMKNGGSTNSSNNYSRLGKDSSSNRNPNASAGSDDPAATNSRILQHEKRQIPLPSIVKERQANNAVAETSDASTPGACHVSNNHNSDALTPGAFSADQDGLTRQAPAPLRYCSFVRRSTELAETEDQKNGSNPSAKKEDPVGSNHSADRRRSSSSQVKSLVVANPIAENEVTSFYESLPKAEQLDPVAEDRTQEEQKQQRRRKTHFILGAMVLFAMVGIIAIVLGIVLSKENTNDNDR</sequence>
<dbReference type="EMBL" id="CAICTM010000557">
    <property type="protein sequence ID" value="CAB9512860.1"/>
    <property type="molecule type" value="Genomic_DNA"/>
</dbReference>
<feature type="region of interest" description="Disordered" evidence="1">
    <location>
        <begin position="1"/>
        <end position="82"/>
    </location>
</feature>
<reference evidence="3" key="1">
    <citation type="submission" date="2020-06" db="EMBL/GenBank/DDBJ databases">
        <authorList>
            <consortium name="Plant Systems Biology data submission"/>
        </authorList>
    </citation>
    <scope>NUCLEOTIDE SEQUENCE</scope>
    <source>
        <strain evidence="3">D6</strain>
    </source>
</reference>
<feature type="compositionally biased region" description="Polar residues" evidence="1">
    <location>
        <begin position="411"/>
        <end position="422"/>
    </location>
</feature>
<feature type="transmembrane region" description="Helical" evidence="2">
    <location>
        <begin position="555"/>
        <end position="577"/>
    </location>
</feature>
<evidence type="ECO:0000313" key="3">
    <source>
        <dbReference type="EMBL" id="CAB9512860.1"/>
    </source>
</evidence>
<feature type="compositionally biased region" description="Low complexity" evidence="1">
    <location>
        <begin position="1"/>
        <end position="10"/>
    </location>
</feature>
<gene>
    <name evidence="3" type="ORF">SEMRO_558_G166340.1</name>
</gene>
<evidence type="ECO:0000256" key="1">
    <source>
        <dbReference type="SAM" id="MobiDB-lite"/>
    </source>
</evidence>
<feature type="compositionally biased region" description="Basic and acidic residues" evidence="1">
    <location>
        <begin position="484"/>
        <end position="500"/>
    </location>
</feature>
<feature type="region of interest" description="Disordered" evidence="1">
    <location>
        <begin position="277"/>
        <end position="300"/>
    </location>
</feature>
<feature type="compositionally biased region" description="Polar residues" evidence="1">
    <location>
        <begin position="329"/>
        <end position="347"/>
    </location>
</feature>
<accession>A0A9N8HHW0</accession>
<evidence type="ECO:0000256" key="2">
    <source>
        <dbReference type="SAM" id="Phobius"/>
    </source>
</evidence>
<keyword evidence="2" id="KW-1133">Transmembrane helix</keyword>
<dbReference type="Proteomes" id="UP001153069">
    <property type="component" value="Unassembled WGS sequence"/>
</dbReference>
<feature type="region of interest" description="Disordered" evidence="1">
    <location>
        <begin position="317"/>
        <end position="389"/>
    </location>
</feature>
<name>A0A9N8HHW0_9STRA</name>
<feature type="region of interest" description="Disordered" evidence="1">
    <location>
        <begin position="470"/>
        <end position="509"/>
    </location>
</feature>
<feature type="compositionally biased region" description="Basic and acidic residues" evidence="1">
    <location>
        <begin position="317"/>
        <end position="328"/>
    </location>
</feature>